<keyword evidence="4" id="KW-1185">Reference proteome</keyword>
<accession>A0A100W1T6</accession>
<reference evidence="4" key="2">
    <citation type="submission" date="2016-02" db="EMBL/GenBank/DDBJ databases">
        <title>Draft genome sequence of five rapidly growing Mycobacterium species.</title>
        <authorList>
            <person name="Katahira K."/>
            <person name="Gotou Y."/>
            <person name="Iida K."/>
            <person name="Ogura Y."/>
            <person name="Hayashi T."/>
        </authorList>
    </citation>
    <scope>NUCLEOTIDE SEQUENCE [LARGE SCALE GENOMIC DNA]</scope>
    <source>
        <strain evidence="4">JCM15654</strain>
    </source>
</reference>
<feature type="chain" id="PRO_5038595993" evidence="2">
    <location>
        <begin position="28"/>
        <end position="374"/>
    </location>
</feature>
<evidence type="ECO:0000313" key="3">
    <source>
        <dbReference type="EMBL" id="GAS89931.1"/>
    </source>
</evidence>
<dbReference type="OrthoDB" id="9815444at2"/>
<name>A0A100W1T6_9MYCO</name>
<organism evidence="3 4">
    <name type="scientific">Mycolicibacterium brisbanense</name>
    <dbReference type="NCBI Taxonomy" id="146020"/>
    <lineage>
        <taxon>Bacteria</taxon>
        <taxon>Bacillati</taxon>
        <taxon>Actinomycetota</taxon>
        <taxon>Actinomycetes</taxon>
        <taxon>Mycobacteriales</taxon>
        <taxon>Mycobacteriaceae</taxon>
        <taxon>Mycolicibacterium</taxon>
    </lineage>
</organism>
<keyword evidence="1 2" id="KW-0732">Signal</keyword>
<dbReference type="AlphaFoldDB" id="A0A100W1T6"/>
<evidence type="ECO:0000313" key="4">
    <source>
        <dbReference type="Proteomes" id="UP000069620"/>
    </source>
</evidence>
<protein>
    <submittedName>
        <fullName evidence="3">Extracellular solute-binding protein</fullName>
    </submittedName>
</protein>
<dbReference type="InterPro" id="IPR006059">
    <property type="entry name" value="SBP"/>
</dbReference>
<sequence length="374" mass="39790">MPMSPAARCVSAALAAGVLLTAACSPAGPGNAADVDLGSGPPQAGTVKKDALKGVTLTFVSYGGIFQDGQTKAAIEPFAQQSGAKVLQDGPTENSKIKAQVDTKNVTWDVVDSTNVFTAKNCGKLFMPLDTSIVDISKLPAGTKTDDCSVPAMGYGLIVVYNTKKYGANPPKTWADFYDTAKFPGKRAIEGVPGELDPGVLEGALLADGVAPNAIYPIDLDRAMAKMNTIRKDTIFWTTGAQSQQLIESGQVDMALVWSGRAYSAVKNGAPFAPMWNQWMPEADTIAVPVGAKNPKASMALINFYLGAQQQAKLAELTSYSPINVDAKPQLDDLARSYLTTTPERDKDKFPLDLGYWAEHQEEIAAKYTTWLAG</sequence>
<dbReference type="RefSeq" id="WP_062830206.1">
    <property type="nucleotide sequence ID" value="NZ_BCSX01000035.1"/>
</dbReference>
<proteinExistence type="predicted"/>
<reference evidence="4" key="1">
    <citation type="journal article" date="2016" name="Genome Announc.">
        <title>Draft Genome Sequences of Five Rapidly Growing Mycobacterium Species, M. thermoresistibile, M. fortuitum subsp. acetamidolyticum, M. canariasense, M. brisbanense, and M. novocastrense.</title>
        <authorList>
            <person name="Katahira K."/>
            <person name="Ogura Y."/>
            <person name="Gotoh Y."/>
            <person name="Hayashi T."/>
        </authorList>
    </citation>
    <scope>NUCLEOTIDE SEQUENCE [LARGE SCALE GENOMIC DNA]</scope>
    <source>
        <strain evidence="4">JCM15654</strain>
    </source>
</reference>
<feature type="signal peptide" evidence="2">
    <location>
        <begin position="1"/>
        <end position="27"/>
    </location>
</feature>
<evidence type="ECO:0000256" key="1">
    <source>
        <dbReference type="ARBA" id="ARBA00022729"/>
    </source>
</evidence>
<comment type="caution">
    <text evidence="3">The sequence shown here is derived from an EMBL/GenBank/DDBJ whole genome shotgun (WGS) entry which is preliminary data.</text>
</comment>
<dbReference type="Proteomes" id="UP000069620">
    <property type="component" value="Unassembled WGS sequence"/>
</dbReference>
<dbReference type="PANTHER" id="PTHR30222:SF2">
    <property type="entry name" value="ABC TRANSPORTER SUBSTRATE-BINDING PROTEIN"/>
    <property type="match status" value="1"/>
</dbReference>
<dbReference type="SUPFAM" id="SSF53850">
    <property type="entry name" value="Periplasmic binding protein-like II"/>
    <property type="match status" value="1"/>
</dbReference>
<dbReference type="EMBL" id="BCSX01000035">
    <property type="protein sequence ID" value="GAS89931.1"/>
    <property type="molecule type" value="Genomic_DNA"/>
</dbReference>
<dbReference type="Pfam" id="PF13416">
    <property type="entry name" value="SBP_bac_8"/>
    <property type="match status" value="1"/>
</dbReference>
<dbReference type="PANTHER" id="PTHR30222">
    <property type="entry name" value="SPERMIDINE/PUTRESCINE-BINDING PERIPLASMIC PROTEIN"/>
    <property type="match status" value="1"/>
</dbReference>
<dbReference type="Gene3D" id="3.40.190.10">
    <property type="entry name" value="Periplasmic binding protein-like II"/>
    <property type="match status" value="2"/>
</dbReference>
<gene>
    <name evidence="3" type="ORF">RMCB_4027</name>
</gene>
<dbReference type="STRING" id="146020.RMCB_4027"/>
<dbReference type="CDD" id="cd13589">
    <property type="entry name" value="PBP2_polyamine_RpCGA009"/>
    <property type="match status" value="1"/>
</dbReference>
<evidence type="ECO:0000256" key="2">
    <source>
        <dbReference type="SAM" id="SignalP"/>
    </source>
</evidence>